<keyword evidence="1" id="KW-0732">Signal</keyword>
<accession>A0ABX3C7M0</accession>
<dbReference type="SUPFAM" id="SSF53850">
    <property type="entry name" value="Periplasmic binding protein-like II"/>
    <property type="match status" value="1"/>
</dbReference>
<dbReference type="PANTHER" id="PTHR30006:SF2">
    <property type="entry name" value="ABC TRANSPORTER SUBSTRATE-BINDING PROTEIN"/>
    <property type="match status" value="1"/>
</dbReference>
<reference evidence="2 3" key="1">
    <citation type="submission" date="2016-09" db="EMBL/GenBank/DDBJ databases">
        <title>Chromobacterium muskegensis sp. nov., an insecticidal bacterium isolated from Sphagnum bogs.</title>
        <authorList>
            <person name="Sparks M.E."/>
            <person name="Blackburn M.B."/>
            <person name="Gundersen-Rindal D.E."/>
            <person name="Mitchell A."/>
            <person name="Farrar R."/>
            <person name="Kuhar D."/>
        </authorList>
    </citation>
    <scope>NUCLEOTIDE SEQUENCE [LARGE SCALE GENOMIC DNA]</scope>
    <source>
        <strain evidence="2 3">14B-1</strain>
    </source>
</reference>
<dbReference type="Gene3D" id="3.40.190.10">
    <property type="entry name" value="Periplasmic binding protein-like II"/>
    <property type="match status" value="2"/>
</dbReference>
<dbReference type="Proteomes" id="UP000180280">
    <property type="component" value="Unassembled WGS sequence"/>
</dbReference>
<sequence length="323" mass="34812">MSHPAPPHGVPADAVRIDAATGSGLAGRLIAYSSFEPYELADYLQALRILLPDIAIELWRMSTTSLTELLQAGVEGDLILGWADTAAQSPGIAERIAPPAPGSGADPDGFCRPTGFSLAFITDPSCLRARGADAPKIWQDLAAPQLADCILFPDPRRSGAGYLALSTILQCFGTEDGWRLMTEIDRNVRDYPGSAWAPAARTGQDGIAIGVTVRIAASRRQQEFPTLSIALPLDAVGAEAEVYGVLAASRQPALARRVLAWVMSDDAAHRFRSHAKLLLQEPEQALFAIDPLRATRERPAILQRFDELMRQRAARSPLTEGIQ</sequence>
<organism evidence="2 3">
    <name type="scientific">Chromobacterium sphagni</name>
    <dbReference type="NCBI Taxonomy" id="1903179"/>
    <lineage>
        <taxon>Bacteria</taxon>
        <taxon>Pseudomonadati</taxon>
        <taxon>Pseudomonadota</taxon>
        <taxon>Betaproteobacteria</taxon>
        <taxon>Neisseriales</taxon>
        <taxon>Chromobacteriaceae</taxon>
        <taxon>Chromobacterium</taxon>
    </lineage>
</organism>
<dbReference type="Pfam" id="PF13343">
    <property type="entry name" value="SBP_bac_6"/>
    <property type="match status" value="1"/>
</dbReference>
<dbReference type="EMBL" id="MKCT01000083">
    <property type="protein sequence ID" value="OHX16270.1"/>
    <property type="molecule type" value="Genomic_DNA"/>
</dbReference>
<dbReference type="PANTHER" id="PTHR30006">
    <property type="entry name" value="THIAMINE-BINDING PERIPLASMIC PROTEIN-RELATED"/>
    <property type="match status" value="1"/>
</dbReference>
<evidence type="ECO:0000313" key="2">
    <source>
        <dbReference type="EMBL" id="OHX16270.1"/>
    </source>
</evidence>
<proteinExistence type="predicted"/>
<gene>
    <name evidence="2" type="ORF">BI344_12670</name>
</gene>
<keyword evidence="3" id="KW-1185">Reference proteome</keyword>
<dbReference type="RefSeq" id="WP_071114806.1">
    <property type="nucleotide sequence ID" value="NZ_MKCT01000083.1"/>
</dbReference>
<evidence type="ECO:0000313" key="3">
    <source>
        <dbReference type="Proteomes" id="UP000180280"/>
    </source>
</evidence>
<evidence type="ECO:0000256" key="1">
    <source>
        <dbReference type="ARBA" id="ARBA00022729"/>
    </source>
</evidence>
<evidence type="ECO:0008006" key="4">
    <source>
        <dbReference type="Google" id="ProtNLM"/>
    </source>
</evidence>
<protein>
    <recommendedName>
        <fullName evidence="4">ABC transporter substrate-binding protein</fullName>
    </recommendedName>
</protein>
<name>A0ABX3C7M0_9NEIS</name>
<comment type="caution">
    <text evidence="2">The sequence shown here is derived from an EMBL/GenBank/DDBJ whole genome shotgun (WGS) entry which is preliminary data.</text>
</comment>